<evidence type="ECO:0000256" key="1">
    <source>
        <dbReference type="SAM" id="MobiDB-lite"/>
    </source>
</evidence>
<feature type="compositionally biased region" description="Low complexity" evidence="1">
    <location>
        <begin position="378"/>
        <end position="405"/>
    </location>
</feature>
<proteinExistence type="predicted"/>
<dbReference type="AlphaFoldDB" id="A0A1C3KLG0"/>
<dbReference type="EMBL" id="LT594493">
    <property type="protein sequence ID" value="SBT74829.1"/>
    <property type="molecule type" value="Genomic_DNA"/>
</dbReference>
<gene>
    <name evidence="2" type="primary">PmlGA01_050005600</name>
    <name evidence="2" type="ORF">PMLGA01_050005600</name>
</gene>
<accession>A0A1C3KLG0</accession>
<evidence type="ECO:0000313" key="3">
    <source>
        <dbReference type="Proteomes" id="UP000219799"/>
    </source>
</evidence>
<protein>
    <submittedName>
        <fullName evidence="2">Uncharacterized protein</fullName>
    </submittedName>
</protein>
<name>A0A1C3KLG0_PLAMA</name>
<dbReference type="VEuPathDB" id="PlasmoDB:PmUG01_05016500"/>
<feature type="non-terminal residue" evidence="2">
    <location>
        <position position="1"/>
    </location>
</feature>
<dbReference type="Proteomes" id="UP000219799">
    <property type="component" value="Chromosome 5"/>
</dbReference>
<reference evidence="2 3" key="1">
    <citation type="submission" date="2016-06" db="EMBL/GenBank/DDBJ databases">
        <authorList>
            <consortium name="Pathogen Informatics"/>
        </authorList>
    </citation>
    <scope>NUCLEOTIDE SEQUENCE [LARGE SCALE GENOMIC DNA]</scope>
    <source>
        <strain evidence="2">PmlGA01</strain>
    </source>
</reference>
<evidence type="ECO:0000313" key="2">
    <source>
        <dbReference type="EMBL" id="SBT74829.1"/>
    </source>
</evidence>
<feature type="region of interest" description="Disordered" evidence="1">
    <location>
        <begin position="351"/>
        <end position="405"/>
    </location>
</feature>
<sequence>KNKKKKKQKRYILTKNNHKDINTYHIISKNKKTNLNEKDVKYIFVNNHKLFQNNNYDIRCVHQNKCTNPSFQVTHSKKRDFGLIREVSREYLTRKNFKNIFYSKSNVVRYFPEDGKFLIVDGGNKNSSTRSCSNCSHNLYKYELASTPIHESKNTQNSFNRDYRRIIKATNKRKIFHILLLDSFHKNTNKRDKTCIQSNKKYSKIFKNSQNLQKKMIYVPPQKKRKISINNNEKVSKNLKTINKDKLIKHKYTNKSDKDSKNEMYVQNKTIKTLTHKSKKCNKKYNNKIKNMIIQNNLNKIILHSNKCQESKFDNPNINYISHDQKNYIKKTLYQKNFMINDTVLNDEDANNDYSHTPANDNVFKNEITPNKMEFDNDNINSKRNGNSNSSSSSSSNSNSNSNSS</sequence>
<feature type="non-terminal residue" evidence="2">
    <location>
        <position position="405"/>
    </location>
</feature>
<organism evidence="2 3">
    <name type="scientific">Plasmodium malariae</name>
    <dbReference type="NCBI Taxonomy" id="5858"/>
    <lineage>
        <taxon>Eukaryota</taxon>
        <taxon>Sar</taxon>
        <taxon>Alveolata</taxon>
        <taxon>Apicomplexa</taxon>
        <taxon>Aconoidasida</taxon>
        <taxon>Haemosporida</taxon>
        <taxon>Plasmodiidae</taxon>
        <taxon>Plasmodium</taxon>
        <taxon>Plasmodium (Plasmodium)</taxon>
    </lineage>
</organism>